<dbReference type="KEGG" id="nvn:NVIE_019230"/>
<sequence>MLHLLPFLDLALIPAVSTAIEAAGVISRTTLMEQEDKFYTAIEESKCELFGEDCAIADTAMLKDGLRAHRMQVYGGLL</sequence>
<protein>
    <submittedName>
        <fullName evidence="1">Uncharacterized protein</fullName>
    </submittedName>
</protein>
<dbReference type="HOGENOM" id="CLU_2613766_0_0_2"/>
<dbReference type="AlphaFoldDB" id="A0A060HRM0"/>
<evidence type="ECO:0000313" key="2">
    <source>
        <dbReference type="Proteomes" id="UP000027093"/>
    </source>
</evidence>
<accession>A0A060HRM0</accession>
<dbReference type="STRING" id="926571.NVIE_019230"/>
<name>A0A060HRM0_9ARCH</name>
<organism evidence="1 2">
    <name type="scientific">Nitrososphaera viennensis EN76</name>
    <dbReference type="NCBI Taxonomy" id="926571"/>
    <lineage>
        <taxon>Archaea</taxon>
        <taxon>Nitrososphaerota</taxon>
        <taxon>Nitrososphaeria</taxon>
        <taxon>Nitrososphaerales</taxon>
        <taxon>Nitrososphaeraceae</taxon>
        <taxon>Nitrososphaera</taxon>
    </lineage>
</organism>
<dbReference type="Proteomes" id="UP000027093">
    <property type="component" value="Chromosome"/>
</dbReference>
<proteinExistence type="predicted"/>
<evidence type="ECO:0000313" key="1">
    <source>
        <dbReference type="EMBL" id="AIC16181.1"/>
    </source>
</evidence>
<gene>
    <name evidence="1" type="ORF">NVIE_019230</name>
</gene>
<reference evidence="1 2" key="1">
    <citation type="journal article" date="2014" name="Int. J. Syst. Evol. Microbiol.">
        <title>Nitrososphaera viennensis gen. nov., sp. nov., an aerobic and mesophilic, ammonia-oxidizing archaeon from soil and a member of the archaeal phylum Thaumarchaeota.</title>
        <authorList>
            <person name="Stieglmeier M."/>
            <person name="Klingl A."/>
            <person name="Alves R.J."/>
            <person name="Rittmann S.K."/>
            <person name="Melcher M."/>
            <person name="Leisch N."/>
            <person name="Schleper C."/>
        </authorList>
    </citation>
    <scope>NUCLEOTIDE SEQUENCE [LARGE SCALE GENOMIC DNA]</scope>
    <source>
        <strain evidence="1">EN76</strain>
    </source>
</reference>
<dbReference type="EMBL" id="CP007536">
    <property type="protein sequence ID" value="AIC16181.1"/>
    <property type="molecule type" value="Genomic_DNA"/>
</dbReference>
<keyword evidence="2" id="KW-1185">Reference proteome</keyword>